<feature type="region of interest" description="Disordered" evidence="9">
    <location>
        <begin position="60"/>
        <end position="86"/>
    </location>
</feature>
<evidence type="ECO:0000313" key="11">
    <source>
        <dbReference type="EnsemblPlants" id="OPUNC05G07280.1"/>
    </source>
</evidence>
<accession>A0A0E0KZZ1</accession>
<dbReference type="PROSITE" id="PS50157">
    <property type="entry name" value="ZINC_FINGER_C2H2_2"/>
    <property type="match status" value="1"/>
</dbReference>
<evidence type="ECO:0000256" key="2">
    <source>
        <dbReference type="ARBA" id="ARBA00022723"/>
    </source>
</evidence>
<dbReference type="PANTHER" id="PTHR45801:SF87">
    <property type="entry name" value="OS03G0148900 PROTEIN"/>
    <property type="match status" value="1"/>
</dbReference>
<dbReference type="AlphaFoldDB" id="A0A0E0KZZ1"/>
<keyword evidence="12" id="KW-1185">Reference proteome</keyword>
<reference evidence="11" key="2">
    <citation type="submission" date="2018-05" db="EMBL/GenBank/DDBJ databases">
        <title>OpunRS2 (Oryza punctata Reference Sequence Version 2).</title>
        <authorList>
            <person name="Zhang J."/>
            <person name="Kudrna D."/>
            <person name="Lee S."/>
            <person name="Talag J."/>
            <person name="Welchert J."/>
            <person name="Wing R.A."/>
        </authorList>
    </citation>
    <scope>NUCLEOTIDE SEQUENCE [LARGE SCALE GENOMIC DNA]</scope>
</reference>
<evidence type="ECO:0000256" key="1">
    <source>
        <dbReference type="ARBA" id="ARBA00004123"/>
    </source>
</evidence>
<feature type="domain" description="C2H2-type" evidence="10">
    <location>
        <begin position="44"/>
        <end position="71"/>
    </location>
</feature>
<dbReference type="STRING" id="4537.A0A0E0KZZ1"/>
<evidence type="ECO:0000313" key="12">
    <source>
        <dbReference type="Proteomes" id="UP000026962"/>
    </source>
</evidence>
<sequence length="197" mass="20766">MKAGSNNESRGTDDHAAPGAPWDEGADAAAPMSSSPPAMARPYYECVFCKRGFTTAQALGGHMNIHRRDRANKPGPGAAPRDASTTMSRSVECHSQYRHLAAYLPAAMPVVTSGAAGSSSFAMYYGSTAGAEVAVGPRELSLFDAATDHGLHLGVRRSGDGDGGESQTPEESEEQVAGEVPERELDLELRLGRHTKH</sequence>
<evidence type="ECO:0000259" key="10">
    <source>
        <dbReference type="PROSITE" id="PS50157"/>
    </source>
</evidence>
<dbReference type="HOGENOM" id="CLU_068782_1_0_1"/>
<evidence type="ECO:0000256" key="8">
    <source>
        <dbReference type="PROSITE-ProRule" id="PRU00042"/>
    </source>
</evidence>
<organism evidence="11">
    <name type="scientific">Oryza punctata</name>
    <name type="common">Red rice</name>
    <dbReference type="NCBI Taxonomy" id="4537"/>
    <lineage>
        <taxon>Eukaryota</taxon>
        <taxon>Viridiplantae</taxon>
        <taxon>Streptophyta</taxon>
        <taxon>Embryophyta</taxon>
        <taxon>Tracheophyta</taxon>
        <taxon>Spermatophyta</taxon>
        <taxon>Magnoliopsida</taxon>
        <taxon>Liliopsida</taxon>
        <taxon>Poales</taxon>
        <taxon>Poaceae</taxon>
        <taxon>BOP clade</taxon>
        <taxon>Oryzoideae</taxon>
        <taxon>Oryzeae</taxon>
        <taxon>Oryzinae</taxon>
        <taxon>Oryza</taxon>
    </lineage>
</organism>
<evidence type="ECO:0000256" key="3">
    <source>
        <dbReference type="ARBA" id="ARBA00022771"/>
    </source>
</evidence>
<dbReference type="SUPFAM" id="SSF57667">
    <property type="entry name" value="beta-beta-alpha zinc fingers"/>
    <property type="match status" value="1"/>
</dbReference>
<proteinExistence type="predicted"/>
<dbReference type="PROSITE" id="PS00028">
    <property type="entry name" value="ZINC_FINGER_C2H2_1"/>
    <property type="match status" value="1"/>
</dbReference>
<evidence type="ECO:0000256" key="9">
    <source>
        <dbReference type="SAM" id="MobiDB-lite"/>
    </source>
</evidence>
<dbReference type="GO" id="GO:0008270">
    <property type="term" value="F:zinc ion binding"/>
    <property type="evidence" value="ECO:0007669"/>
    <property type="project" value="UniProtKB-KW"/>
</dbReference>
<dbReference type="Proteomes" id="UP000026962">
    <property type="component" value="Chromosome 5"/>
</dbReference>
<feature type="region of interest" description="Disordered" evidence="9">
    <location>
        <begin position="152"/>
        <end position="197"/>
    </location>
</feature>
<evidence type="ECO:0000256" key="5">
    <source>
        <dbReference type="ARBA" id="ARBA00023015"/>
    </source>
</evidence>
<feature type="compositionally biased region" description="Basic and acidic residues" evidence="9">
    <location>
        <begin position="180"/>
        <end position="191"/>
    </location>
</feature>
<dbReference type="eggNOG" id="ENOG502S8N0">
    <property type="taxonomic scope" value="Eukaryota"/>
</dbReference>
<dbReference type="Gramene" id="OPUNC05G07280.1">
    <property type="protein sequence ID" value="OPUNC05G07280.1"/>
    <property type="gene ID" value="OPUNC05G07280"/>
</dbReference>
<keyword evidence="6" id="KW-0804">Transcription</keyword>
<keyword evidence="3 8" id="KW-0863">Zinc-finger</keyword>
<dbReference type="Gene3D" id="3.30.160.60">
    <property type="entry name" value="Classic Zinc Finger"/>
    <property type="match status" value="1"/>
</dbReference>
<feature type="region of interest" description="Disordered" evidence="9">
    <location>
        <begin position="1"/>
        <end position="34"/>
    </location>
</feature>
<name>A0A0E0KZZ1_ORYPU</name>
<dbReference type="EnsemblPlants" id="OPUNC05G07280.1">
    <property type="protein sequence ID" value="OPUNC05G07280.1"/>
    <property type="gene ID" value="OPUNC05G07280"/>
</dbReference>
<keyword evidence="5" id="KW-0805">Transcription regulation</keyword>
<evidence type="ECO:0000256" key="7">
    <source>
        <dbReference type="ARBA" id="ARBA00023242"/>
    </source>
</evidence>
<dbReference type="InterPro" id="IPR013087">
    <property type="entry name" value="Znf_C2H2_type"/>
</dbReference>
<keyword evidence="2" id="KW-0479">Metal-binding</keyword>
<comment type="subcellular location">
    <subcellularLocation>
        <location evidence="1">Nucleus</location>
    </subcellularLocation>
</comment>
<protein>
    <recommendedName>
        <fullName evidence="10">C2H2-type domain-containing protein</fullName>
    </recommendedName>
</protein>
<dbReference type="InterPro" id="IPR052426">
    <property type="entry name" value="Plant_dev_regulator"/>
</dbReference>
<keyword evidence="7" id="KW-0539">Nucleus</keyword>
<evidence type="ECO:0000256" key="4">
    <source>
        <dbReference type="ARBA" id="ARBA00022833"/>
    </source>
</evidence>
<dbReference type="InterPro" id="IPR036236">
    <property type="entry name" value="Znf_C2H2_sf"/>
</dbReference>
<evidence type="ECO:0000256" key="6">
    <source>
        <dbReference type="ARBA" id="ARBA00023163"/>
    </source>
</evidence>
<keyword evidence="4" id="KW-0862">Zinc</keyword>
<dbReference type="OMA" id="PKPYYEC"/>
<dbReference type="Pfam" id="PF13912">
    <property type="entry name" value="zf-C2H2_6"/>
    <property type="match status" value="1"/>
</dbReference>
<dbReference type="GO" id="GO:0005634">
    <property type="term" value="C:nucleus"/>
    <property type="evidence" value="ECO:0007669"/>
    <property type="project" value="UniProtKB-SubCell"/>
</dbReference>
<reference evidence="11" key="1">
    <citation type="submission" date="2015-04" db="UniProtKB">
        <authorList>
            <consortium name="EnsemblPlants"/>
        </authorList>
    </citation>
    <scope>IDENTIFICATION</scope>
</reference>
<dbReference type="PANTHER" id="PTHR45801">
    <property type="entry name" value="OS07G0101800 PROTEIN"/>
    <property type="match status" value="1"/>
</dbReference>